<feature type="region of interest" description="Disordered" evidence="3">
    <location>
        <begin position="70"/>
        <end position="93"/>
    </location>
</feature>
<evidence type="ECO:0000313" key="8">
    <source>
        <dbReference type="Proteomes" id="UP000468928"/>
    </source>
</evidence>
<feature type="region of interest" description="Disordered" evidence="3">
    <location>
        <begin position="25"/>
        <end position="50"/>
    </location>
</feature>
<proteinExistence type="inferred from homology"/>
<reference evidence="8 9" key="1">
    <citation type="submission" date="2020-01" db="EMBL/GenBank/DDBJ databases">
        <title>Genetics and antimicrobial susceptibilities of Nocardia species isolated from the soil; a comparison with species isolated from humans.</title>
        <authorList>
            <person name="Carrasco G."/>
            <person name="Monzon S."/>
            <person name="Sansegundo M."/>
            <person name="Garcia E."/>
            <person name="Garrido N."/>
            <person name="Medina M.J."/>
            <person name="Villalon P."/>
            <person name="Ramirez-Arocha A.C."/>
            <person name="Jimenez P."/>
            <person name="Cuesta I."/>
            <person name="Valdezate S."/>
        </authorList>
    </citation>
    <scope>NUCLEOTIDE SEQUENCE [LARGE SCALE GENOMIC DNA]</scope>
    <source>
        <strain evidence="6 8">CNM20110639</strain>
        <strain evidence="7 9">CNM20110649</strain>
    </source>
</reference>
<dbReference type="InterPro" id="IPR058644">
    <property type="entry name" value="Mtb12-like_C"/>
</dbReference>
<evidence type="ECO:0000313" key="9">
    <source>
        <dbReference type="Proteomes" id="UP000470876"/>
    </source>
</evidence>
<keyword evidence="9" id="KW-1185">Reference proteome</keyword>
<evidence type="ECO:0000259" key="5">
    <source>
        <dbReference type="Pfam" id="PF26580"/>
    </source>
</evidence>
<feature type="compositionally biased region" description="Basic and acidic residues" evidence="3">
    <location>
        <begin position="27"/>
        <end position="36"/>
    </location>
</feature>
<keyword evidence="1 4" id="KW-0732">Signal</keyword>
<comment type="similarity">
    <text evidence="2">Belongs to the MTB12 family.</text>
</comment>
<dbReference type="Proteomes" id="UP000470876">
    <property type="component" value="Unassembled WGS sequence"/>
</dbReference>
<feature type="signal peptide" evidence="4">
    <location>
        <begin position="1"/>
        <end position="24"/>
    </location>
</feature>
<gene>
    <name evidence="6" type="ORF">GV789_09005</name>
    <name evidence="7" type="ORF">GV794_22385</name>
</gene>
<feature type="domain" description="Low molecular weight antigen MTB12-like C-terminal" evidence="5">
    <location>
        <begin position="55"/>
        <end position="163"/>
    </location>
</feature>
<feature type="compositionally biased region" description="Low complexity" evidence="3">
    <location>
        <begin position="37"/>
        <end position="50"/>
    </location>
</feature>
<evidence type="ECO:0000256" key="3">
    <source>
        <dbReference type="SAM" id="MobiDB-lite"/>
    </source>
</evidence>
<evidence type="ECO:0000256" key="1">
    <source>
        <dbReference type="ARBA" id="ARBA00022729"/>
    </source>
</evidence>
<dbReference type="AlphaFoldDB" id="A0A6P1D3K9"/>
<evidence type="ECO:0000256" key="4">
    <source>
        <dbReference type="SAM" id="SignalP"/>
    </source>
</evidence>
<name>A0A6P1D3K9_9NOCA</name>
<sequence>MKLRKTGRIAIAGLAIAAALTMTACGSDDKDSDKPAKSTTTSQSTTDAAAADLPPVPTAEELNAQLQRALDPNVPNEEKLDGIQGAEADPNLPGTLTQAYQQSGATIEVIRVTALGDTVSADANFVINGQANPVQVPFVAEDGKWKVQQKWACDMLALANLQSAACPAA</sequence>
<dbReference type="Pfam" id="PF26580">
    <property type="entry name" value="Mtb12_C"/>
    <property type="match status" value="1"/>
</dbReference>
<feature type="chain" id="PRO_5038437946" description="Low molecular weight antigen MTB12-like C-terminal domain-containing protein" evidence="4">
    <location>
        <begin position="25"/>
        <end position="169"/>
    </location>
</feature>
<dbReference type="EMBL" id="JAAGUX010000052">
    <property type="protein sequence ID" value="NEW58375.1"/>
    <property type="molecule type" value="Genomic_DNA"/>
</dbReference>
<evidence type="ECO:0000256" key="2">
    <source>
        <dbReference type="ARBA" id="ARBA00093774"/>
    </source>
</evidence>
<comment type="caution">
    <text evidence="6">The sequence shown here is derived from an EMBL/GenBank/DDBJ whole genome shotgun (WGS) entry which is preliminary data.</text>
</comment>
<protein>
    <recommendedName>
        <fullName evidence="5">Low molecular weight antigen MTB12-like C-terminal domain-containing protein</fullName>
    </recommendedName>
</protein>
<evidence type="ECO:0000313" key="7">
    <source>
        <dbReference type="EMBL" id="NEW58375.1"/>
    </source>
</evidence>
<dbReference type="PROSITE" id="PS51257">
    <property type="entry name" value="PROKAR_LIPOPROTEIN"/>
    <property type="match status" value="1"/>
</dbReference>
<dbReference type="EMBL" id="JAAGUZ010000019">
    <property type="protein sequence ID" value="NEW44588.1"/>
    <property type="molecule type" value="Genomic_DNA"/>
</dbReference>
<dbReference type="RefSeq" id="WP_163825263.1">
    <property type="nucleotide sequence ID" value="NZ_JAAGUX010000052.1"/>
</dbReference>
<organism evidence="6 8">
    <name type="scientific">Nocardia cyriacigeorgica</name>
    <dbReference type="NCBI Taxonomy" id="135487"/>
    <lineage>
        <taxon>Bacteria</taxon>
        <taxon>Bacillati</taxon>
        <taxon>Actinomycetota</taxon>
        <taxon>Actinomycetes</taxon>
        <taxon>Mycobacteriales</taxon>
        <taxon>Nocardiaceae</taxon>
        <taxon>Nocardia</taxon>
    </lineage>
</organism>
<evidence type="ECO:0000313" key="6">
    <source>
        <dbReference type="EMBL" id="NEW44588.1"/>
    </source>
</evidence>
<accession>A0A6P1D3K9</accession>
<dbReference type="Proteomes" id="UP000468928">
    <property type="component" value="Unassembled WGS sequence"/>
</dbReference>